<gene>
    <name evidence="2" type="ORF">FZC79_09560</name>
</gene>
<protein>
    <recommendedName>
        <fullName evidence="4">DUF4367 domain-containing protein</fullName>
    </recommendedName>
</protein>
<evidence type="ECO:0000256" key="1">
    <source>
        <dbReference type="SAM" id="Phobius"/>
    </source>
</evidence>
<organism evidence="2 3">
    <name type="scientific">Rossellomorea vietnamensis</name>
    <dbReference type="NCBI Taxonomy" id="218284"/>
    <lineage>
        <taxon>Bacteria</taxon>
        <taxon>Bacillati</taxon>
        <taxon>Bacillota</taxon>
        <taxon>Bacilli</taxon>
        <taxon>Bacillales</taxon>
        <taxon>Bacillaceae</taxon>
        <taxon>Rossellomorea</taxon>
    </lineage>
</organism>
<dbReference type="Proteomes" id="UP000323317">
    <property type="component" value="Unassembled WGS sequence"/>
</dbReference>
<name>A0A5D4KF73_9BACI</name>
<feature type="transmembrane region" description="Helical" evidence="1">
    <location>
        <begin position="45"/>
        <end position="68"/>
    </location>
</feature>
<proteinExistence type="predicted"/>
<accession>A0A5D4KF73</accession>
<reference evidence="2 3" key="1">
    <citation type="submission" date="2019-08" db="EMBL/GenBank/DDBJ databases">
        <title>Bacillus genomes from the desert of Cuatro Cienegas, Coahuila.</title>
        <authorList>
            <person name="Olmedo-Alvarez G."/>
        </authorList>
    </citation>
    <scope>NUCLEOTIDE SEQUENCE [LARGE SCALE GENOMIC DNA]</scope>
    <source>
        <strain evidence="2 3">CH40_1T</strain>
    </source>
</reference>
<evidence type="ECO:0008006" key="4">
    <source>
        <dbReference type="Google" id="ProtNLM"/>
    </source>
</evidence>
<keyword evidence="1" id="KW-0812">Transmembrane</keyword>
<evidence type="ECO:0000313" key="2">
    <source>
        <dbReference type="EMBL" id="TYR75852.1"/>
    </source>
</evidence>
<keyword evidence="1" id="KW-1133">Transmembrane helix</keyword>
<dbReference type="AlphaFoldDB" id="A0A5D4KF73"/>
<evidence type="ECO:0000313" key="3">
    <source>
        <dbReference type="Proteomes" id="UP000323317"/>
    </source>
</evidence>
<dbReference type="EMBL" id="VTEH01000005">
    <property type="protein sequence ID" value="TYR75852.1"/>
    <property type="molecule type" value="Genomic_DNA"/>
</dbReference>
<dbReference type="RefSeq" id="WP_148946593.1">
    <property type="nucleotide sequence ID" value="NZ_VTEH01000005.1"/>
</dbReference>
<sequence length="249" mass="28126">MSKTFPDFKNEMEKINVPVEKLDQIIDNALNKSTPMKRKSVKKPIVAAAIASLVVIGGLSIPSIQAGLEGIFEVSQYRYSEQESSSFGYGFLETGVTREEVFNSLVKMEETYKMDIPFPTKVWDIESRSENDEFRAGLNEEGEFISYSFDQEIHEKSEEPRFAVSAIKASDAKVKFDAETLNGTAINKEIIINDTKAVLYGVDTLSYSVYLEKEGWKFIINMTEKNDKVRTGLTPEKEMQLIEVAESIQ</sequence>
<comment type="caution">
    <text evidence="2">The sequence shown here is derived from an EMBL/GenBank/DDBJ whole genome shotgun (WGS) entry which is preliminary data.</text>
</comment>
<keyword evidence="1" id="KW-0472">Membrane</keyword>